<gene>
    <name evidence="2" type="ORF">LARSCL_LOCUS1216</name>
</gene>
<dbReference type="Gene3D" id="3.30.560.10">
    <property type="entry name" value="Glucose Oxidase, domain 3"/>
    <property type="match status" value="1"/>
</dbReference>
<feature type="non-terminal residue" evidence="2">
    <location>
        <position position="70"/>
    </location>
</feature>
<sequence>MLSGIGPKEHLQEFGIPVVADLPVGNNLQDHCSSFTPFEVDPEIPTTTEKVQNPQNIIEYIDRRTGPLAS</sequence>
<accession>A0AAV1YWS4</accession>
<name>A0AAV1YWS4_9ARAC</name>
<evidence type="ECO:0000313" key="2">
    <source>
        <dbReference type="EMBL" id="CAL1262825.1"/>
    </source>
</evidence>
<evidence type="ECO:0008006" key="4">
    <source>
        <dbReference type="Google" id="ProtNLM"/>
    </source>
</evidence>
<reference evidence="2 3" key="1">
    <citation type="submission" date="2024-04" db="EMBL/GenBank/DDBJ databases">
        <authorList>
            <person name="Rising A."/>
            <person name="Reimegard J."/>
            <person name="Sonavane S."/>
            <person name="Akerstrom W."/>
            <person name="Nylinder S."/>
            <person name="Hedman E."/>
            <person name="Kallberg Y."/>
        </authorList>
    </citation>
    <scope>NUCLEOTIDE SEQUENCE [LARGE SCALE GENOMIC DNA]</scope>
</reference>
<evidence type="ECO:0000313" key="3">
    <source>
        <dbReference type="Proteomes" id="UP001497382"/>
    </source>
</evidence>
<protein>
    <recommendedName>
        <fullName evidence="4">Glucose-methanol-choline oxidoreductase N-terminal domain-containing protein</fullName>
    </recommendedName>
</protein>
<dbReference type="PANTHER" id="PTHR11552">
    <property type="entry name" value="GLUCOSE-METHANOL-CHOLINE GMC OXIDOREDUCTASE"/>
    <property type="match status" value="1"/>
</dbReference>
<dbReference type="SUPFAM" id="SSF51905">
    <property type="entry name" value="FAD/NAD(P)-binding domain"/>
    <property type="match status" value="1"/>
</dbReference>
<proteinExistence type="inferred from homology"/>
<dbReference type="GO" id="GO:0016491">
    <property type="term" value="F:oxidoreductase activity"/>
    <property type="evidence" value="ECO:0007669"/>
    <property type="project" value="TreeGrafter"/>
</dbReference>
<evidence type="ECO:0000256" key="1">
    <source>
        <dbReference type="ARBA" id="ARBA00010790"/>
    </source>
</evidence>
<comment type="similarity">
    <text evidence="1">Belongs to the GMC oxidoreductase family.</text>
</comment>
<dbReference type="Proteomes" id="UP001497382">
    <property type="component" value="Unassembled WGS sequence"/>
</dbReference>
<comment type="caution">
    <text evidence="2">The sequence shown here is derived from an EMBL/GenBank/DDBJ whole genome shotgun (WGS) entry which is preliminary data.</text>
</comment>
<dbReference type="GO" id="GO:0050660">
    <property type="term" value="F:flavin adenine dinucleotide binding"/>
    <property type="evidence" value="ECO:0007669"/>
    <property type="project" value="InterPro"/>
</dbReference>
<keyword evidence="3" id="KW-1185">Reference proteome</keyword>
<dbReference type="EMBL" id="CAXIEN010000007">
    <property type="protein sequence ID" value="CAL1262825.1"/>
    <property type="molecule type" value="Genomic_DNA"/>
</dbReference>
<dbReference type="InterPro" id="IPR036188">
    <property type="entry name" value="FAD/NAD-bd_sf"/>
</dbReference>
<dbReference type="AlphaFoldDB" id="A0AAV1YWS4"/>
<dbReference type="PANTHER" id="PTHR11552:SF147">
    <property type="entry name" value="CHOLINE DEHYDROGENASE, MITOCHONDRIAL"/>
    <property type="match status" value="1"/>
</dbReference>
<dbReference type="InterPro" id="IPR012132">
    <property type="entry name" value="GMC_OxRdtase"/>
</dbReference>
<dbReference type="Gene3D" id="3.50.50.60">
    <property type="entry name" value="FAD/NAD(P)-binding domain"/>
    <property type="match status" value="1"/>
</dbReference>
<organism evidence="2 3">
    <name type="scientific">Larinioides sclopetarius</name>
    <dbReference type="NCBI Taxonomy" id="280406"/>
    <lineage>
        <taxon>Eukaryota</taxon>
        <taxon>Metazoa</taxon>
        <taxon>Ecdysozoa</taxon>
        <taxon>Arthropoda</taxon>
        <taxon>Chelicerata</taxon>
        <taxon>Arachnida</taxon>
        <taxon>Araneae</taxon>
        <taxon>Araneomorphae</taxon>
        <taxon>Entelegynae</taxon>
        <taxon>Araneoidea</taxon>
        <taxon>Araneidae</taxon>
        <taxon>Larinioides</taxon>
    </lineage>
</organism>